<dbReference type="AlphaFoldDB" id="A0A9Q8WP03"/>
<dbReference type="RefSeq" id="XP_049151246.1">
    <property type="nucleotide sequence ID" value="XM_049294100.1"/>
</dbReference>
<feature type="region of interest" description="Disordered" evidence="6">
    <location>
        <begin position="1"/>
        <end position="26"/>
    </location>
</feature>
<sequence length="589" mass="65867">MALGKDRGRRDINKRQTTVPMPLPMPMPMTDSILPSRFSARNSTRPLRHVSTFDDASFSSLVVPSAEVDGRGLLQSIMSLYTEPPELRSSSQDKPSLLVCWWITSFCTVIILLRVAGRFIRTEKLFQEDKVAALALIPLWLRMVCVHFVLLYGTNNAEFDGIALSAEVERRKEIASGLVLASRIFYAATLWILKNTILEFFKRLTGVTWARSYEQTLVFIRCTLVATFIAIIISDLAECRPFNHYWQVTPDPGGQCRQGFAHLLTMATCNIITDLLLVFFPIPIILRSQMNVKRKIQLTLLFSLSLAVVGVTIYRVPHVMRAHGKQQLRSVLASVELLFATTAANALVLGSFVRDRGLKKQKFKYGSVAEDSIDRRGSDSRRPTLHRHWGSDEDLVRDVGLGVDPDLRERDEERDEFDNEQQRYTPAPMAKPFGEELRQWQFPQRQRSNAERSDASLLPHDLSSSRSNSTTTPRRVSFFDVGGLLSEEQVGVGQTLRRDSIVSSVDPMASSVHGVPSPTLPAGSNGLRRGSTALLQDLGGLLGPTKPSRQRSRTGTELQPIPQSQHDDHPSYNPRPGEPTLIDPGGLLK</sequence>
<proteinExistence type="inferred from homology"/>
<dbReference type="Proteomes" id="UP000830671">
    <property type="component" value="Chromosome 8"/>
</dbReference>
<comment type="similarity">
    <text evidence="5">Belongs to the SAT4 family.</text>
</comment>
<evidence type="ECO:0000256" key="5">
    <source>
        <dbReference type="ARBA" id="ARBA00038359"/>
    </source>
</evidence>
<keyword evidence="3 7" id="KW-1133">Transmembrane helix</keyword>
<keyword evidence="10" id="KW-1185">Reference proteome</keyword>
<evidence type="ECO:0000256" key="1">
    <source>
        <dbReference type="ARBA" id="ARBA00004141"/>
    </source>
</evidence>
<dbReference type="GeneID" id="73349110"/>
<dbReference type="EMBL" id="CP019480">
    <property type="protein sequence ID" value="UQC89645.1"/>
    <property type="molecule type" value="Genomic_DNA"/>
</dbReference>
<feature type="compositionally biased region" description="Low complexity" evidence="6">
    <location>
        <begin position="464"/>
        <end position="474"/>
    </location>
</feature>
<feature type="region of interest" description="Disordered" evidence="6">
    <location>
        <begin position="400"/>
        <end position="474"/>
    </location>
</feature>
<evidence type="ECO:0000313" key="10">
    <source>
        <dbReference type="Proteomes" id="UP000830671"/>
    </source>
</evidence>
<feature type="transmembrane region" description="Helical" evidence="7">
    <location>
        <begin position="96"/>
        <end position="119"/>
    </location>
</feature>
<organism evidence="9 10">
    <name type="scientific">Colletotrichum lupini</name>
    <dbReference type="NCBI Taxonomy" id="145971"/>
    <lineage>
        <taxon>Eukaryota</taxon>
        <taxon>Fungi</taxon>
        <taxon>Dikarya</taxon>
        <taxon>Ascomycota</taxon>
        <taxon>Pezizomycotina</taxon>
        <taxon>Sordariomycetes</taxon>
        <taxon>Hypocreomycetidae</taxon>
        <taxon>Glomerellales</taxon>
        <taxon>Glomerellaceae</taxon>
        <taxon>Colletotrichum</taxon>
        <taxon>Colletotrichum acutatum species complex</taxon>
    </lineage>
</organism>
<reference evidence="9" key="1">
    <citation type="journal article" date="2021" name="Mol. Plant Microbe Interact.">
        <title>Complete Genome Sequence of the Plant-Pathogenic Fungus Colletotrichum lupini.</title>
        <authorList>
            <person name="Baroncelli R."/>
            <person name="Pensec F."/>
            <person name="Da Lio D."/>
            <person name="Boufleur T."/>
            <person name="Vicente I."/>
            <person name="Sarrocco S."/>
            <person name="Picot A."/>
            <person name="Baraldi E."/>
            <person name="Sukno S."/>
            <person name="Thon M."/>
            <person name="Le Floch G."/>
        </authorList>
    </citation>
    <scope>NUCLEOTIDE SEQUENCE</scope>
    <source>
        <strain evidence="9">IMI 504893</strain>
    </source>
</reference>
<accession>A0A9Q8WP03</accession>
<keyword evidence="2 7" id="KW-0812">Transmembrane</keyword>
<feature type="transmembrane region" description="Helical" evidence="7">
    <location>
        <begin position="298"/>
        <end position="316"/>
    </location>
</feature>
<feature type="transmembrane region" description="Helical" evidence="7">
    <location>
        <begin position="328"/>
        <end position="353"/>
    </location>
</feature>
<feature type="transmembrane region" description="Helical" evidence="7">
    <location>
        <begin position="218"/>
        <end position="237"/>
    </location>
</feature>
<evidence type="ECO:0000256" key="7">
    <source>
        <dbReference type="SAM" id="Phobius"/>
    </source>
</evidence>
<dbReference type="InterPro" id="IPR049326">
    <property type="entry name" value="Rhodopsin_dom_fungi"/>
</dbReference>
<evidence type="ECO:0000256" key="3">
    <source>
        <dbReference type="ARBA" id="ARBA00022989"/>
    </source>
</evidence>
<feature type="domain" description="Rhodopsin" evidence="8">
    <location>
        <begin position="113"/>
        <end position="323"/>
    </location>
</feature>
<protein>
    <recommendedName>
        <fullName evidence="8">Rhodopsin domain-containing protein</fullName>
    </recommendedName>
</protein>
<dbReference type="InterPro" id="IPR052337">
    <property type="entry name" value="SAT4-like"/>
</dbReference>
<dbReference type="PANTHER" id="PTHR33048">
    <property type="entry name" value="PTH11-LIKE INTEGRAL MEMBRANE PROTEIN (AFU_ORTHOLOGUE AFUA_5G11245)"/>
    <property type="match status" value="1"/>
</dbReference>
<dbReference type="GO" id="GO:0016020">
    <property type="term" value="C:membrane"/>
    <property type="evidence" value="ECO:0007669"/>
    <property type="project" value="UniProtKB-SubCell"/>
</dbReference>
<evidence type="ECO:0000256" key="4">
    <source>
        <dbReference type="ARBA" id="ARBA00023136"/>
    </source>
</evidence>
<feature type="compositionally biased region" description="Basic and acidic residues" evidence="6">
    <location>
        <begin position="1"/>
        <end position="14"/>
    </location>
</feature>
<evidence type="ECO:0000259" key="8">
    <source>
        <dbReference type="Pfam" id="PF20684"/>
    </source>
</evidence>
<evidence type="ECO:0000256" key="6">
    <source>
        <dbReference type="SAM" id="MobiDB-lite"/>
    </source>
</evidence>
<evidence type="ECO:0000313" key="9">
    <source>
        <dbReference type="EMBL" id="UQC89645.1"/>
    </source>
</evidence>
<dbReference type="PANTHER" id="PTHR33048:SF19">
    <property type="entry name" value="MEMBRANE PROTEIN PTH11-LIKE, PUTATIVE (AFU_ORTHOLOGUE AFUA_1G14080)-RELATED"/>
    <property type="match status" value="1"/>
</dbReference>
<dbReference type="KEGG" id="clup:CLUP02_15176"/>
<name>A0A9Q8WP03_9PEZI</name>
<feature type="transmembrane region" description="Helical" evidence="7">
    <location>
        <begin position="260"/>
        <end position="286"/>
    </location>
</feature>
<gene>
    <name evidence="9" type="ORF">CLUP02_15176</name>
</gene>
<comment type="subcellular location">
    <subcellularLocation>
        <location evidence="1">Membrane</location>
        <topology evidence="1">Multi-pass membrane protein</topology>
    </subcellularLocation>
</comment>
<keyword evidence="4 7" id="KW-0472">Membrane</keyword>
<feature type="region of interest" description="Disordered" evidence="6">
    <location>
        <begin position="507"/>
        <end position="589"/>
    </location>
</feature>
<dbReference type="Pfam" id="PF20684">
    <property type="entry name" value="Fung_rhodopsin"/>
    <property type="match status" value="1"/>
</dbReference>
<feature type="transmembrane region" description="Helical" evidence="7">
    <location>
        <begin position="131"/>
        <end position="154"/>
    </location>
</feature>
<feature type="compositionally biased region" description="Polar residues" evidence="6">
    <location>
        <begin position="553"/>
        <end position="564"/>
    </location>
</feature>
<evidence type="ECO:0000256" key="2">
    <source>
        <dbReference type="ARBA" id="ARBA00022692"/>
    </source>
</evidence>